<keyword evidence="1" id="KW-0472">Membrane</keyword>
<dbReference type="AlphaFoldDB" id="A0A0Z8D562"/>
<organism evidence="2 3">
    <name type="scientific">Streptococcus suis</name>
    <dbReference type="NCBI Taxonomy" id="1307"/>
    <lineage>
        <taxon>Bacteria</taxon>
        <taxon>Bacillati</taxon>
        <taxon>Bacillota</taxon>
        <taxon>Bacilli</taxon>
        <taxon>Lactobacillales</taxon>
        <taxon>Streptococcaceae</taxon>
        <taxon>Streptococcus</taxon>
    </lineage>
</organism>
<gene>
    <name evidence="2" type="ORF">ERS132393_01995</name>
</gene>
<evidence type="ECO:0000313" key="3">
    <source>
        <dbReference type="Proteomes" id="UP000072530"/>
    </source>
</evidence>
<dbReference type="EMBL" id="FIGG01000011">
    <property type="protein sequence ID" value="CYV04396.1"/>
    <property type="molecule type" value="Genomic_DNA"/>
</dbReference>
<dbReference type="Proteomes" id="UP000072530">
    <property type="component" value="Unassembled WGS sequence"/>
</dbReference>
<accession>A0A0Z8D562</accession>
<evidence type="ECO:0000256" key="1">
    <source>
        <dbReference type="SAM" id="Phobius"/>
    </source>
</evidence>
<name>A0A0Z8D562_STRSU</name>
<sequence>MKMLNKFTENSKDLRNELTSWFVIISLAFLLFLSIPWLVQKTLYFTLSKPFEAQRVAITKSNKTSDTASGVEGTYINNIPFNDFEKLMNFSNVSFKSVDIQIPRIYITSPIFNTSEYGDQLQDIWIDSLNKDELEEEFGSYKVYYDGNLIIENGASYTSKGATKNQIISMKETIVTELDTNKEFKKYTFKKYYIPDEGTDPTEIKIIEDGFAIETVFEQKDLIPNIAFGPTLYTVRAEFIKENNKLVLRKGSMEVYE</sequence>
<reference evidence="2 3" key="1">
    <citation type="submission" date="2016-02" db="EMBL/GenBank/DDBJ databases">
        <authorList>
            <consortium name="Pathogen Informatics"/>
        </authorList>
    </citation>
    <scope>NUCLEOTIDE SEQUENCE [LARGE SCALE GENOMIC DNA]</scope>
    <source>
        <strain evidence="2 3">LSS31</strain>
    </source>
</reference>
<evidence type="ECO:0000313" key="2">
    <source>
        <dbReference type="EMBL" id="CYV04396.1"/>
    </source>
</evidence>
<dbReference type="RefSeq" id="WP_044670647.1">
    <property type="nucleotide sequence ID" value="NZ_CEDJ01000058.1"/>
</dbReference>
<keyword evidence="1" id="KW-0812">Transmembrane</keyword>
<feature type="transmembrane region" description="Helical" evidence="1">
    <location>
        <begin position="20"/>
        <end position="39"/>
    </location>
</feature>
<protein>
    <submittedName>
        <fullName evidence="2">Uncharacterized protein</fullName>
    </submittedName>
</protein>
<keyword evidence="1" id="KW-1133">Transmembrane helix</keyword>
<proteinExistence type="predicted"/>